<dbReference type="PANTHER" id="PTHR12592:SF0">
    <property type="entry name" value="ATP-DEPENDENT (S)-NAD(P)H-HYDRATE DEHYDRATASE"/>
    <property type="match status" value="1"/>
</dbReference>
<feature type="binding site" evidence="18">
    <location>
        <begin position="49"/>
        <end position="53"/>
    </location>
    <ligand>
        <name>(6S)-NADPHX</name>
        <dbReference type="ChEBI" id="CHEBI:64076"/>
    </ligand>
</feature>
<comment type="catalytic activity">
    <reaction evidence="2 18 19">
        <text>(6R)-NADPHX = (6S)-NADPHX</text>
        <dbReference type="Rhea" id="RHEA:32227"/>
        <dbReference type="ChEBI" id="CHEBI:64076"/>
        <dbReference type="ChEBI" id="CHEBI:64077"/>
        <dbReference type="EC" id="5.1.99.6"/>
    </reaction>
</comment>
<dbReference type="EMBL" id="BAABJY010000002">
    <property type="protein sequence ID" value="GAA4863853.1"/>
    <property type="molecule type" value="Genomic_DNA"/>
</dbReference>
<evidence type="ECO:0000313" key="23">
    <source>
        <dbReference type="Proteomes" id="UP001501323"/>
    </source>
</evidence>
<proteinExistence type="inferred from homology"/>
<feature type="binding site" evidence="17">
    <location>
        <begin position="392"/>
        <end position="396"/>
    </location>
    <ligand>
        <name>AMP</name>
        <dbReference type="ChEBI" id="CHEBI:456215"/>
    </ligand>
</feature>
<dbReference type="RefSeq" id="WP_345295676.1">
    <property type="nucleotide sequence ID" value="NZ_BAABJY010000002.1"/>
</dbReference>
<keyword evidence="9 18" id="KW-0630">Potassium</keyword>
<evidence type="ECO:0000256" key="1">
    <source>
        <dbReference type="ARBA" id="ARBA00000013"/>
    </source>
</evidence>
<name>A0ABP9DYJ4_9GAMM</name>
<evidence type="ECO:0000256" key="14">
    <source>
        <dbReference type="ARBA" id="ARBA00025153"/>
    </source>
</evidence>
<feature type="binding site" evidence="17">
    <location>
        <position position="421"/>
    </location>
    <ligand>
        <name>AMP</name>
        <dbReference type="ChEBI" id="CHEBI:456215"/>
    </ligand>
</feature>
<reference evidence="23" key="1">
    <citation type="journal article" date="2019" name="Int. J. Syst. Evol. Microbiol.">
        <title>The Global Catalogue of Microorganisms (GCM) 10K type strain sequencing project: providing services to taxonomists for standard genome sequencing and annotation.</title>
        <authorList>
            <consortium name="The Broad Institute Genomics Platform"/>
            <consortium name="The Broad Institute Genome Sequencing Center for Infectious Disease"/>
            <person name="Wu L."/>
            <person name="Ma J."/>
        </authorList>
    </citation>
    <scope>NUCLEOTIDE SEQUENCE [LARGE SCALE GENOMIC DNA]</scope>
    <source>
        <strain evidence="23">JCM 18392</strain>
    </source>
</reference>
<keyword evidence="10 17" id="KW-0520">NAD</keyword>
<dbReference type="EC" id="5.1.99.6" evidence="19"/>
<feature type="domain" description="YjeF N-terminal" evidence="21">
    <location>
        <begin position="1"/>
        <end position="202"/>
    </location>
</feature>
<dbReference type="NCBIfam" id="TIGR00196">
    <property type="entry name" value="yjeF_cterm"/>
    <property type="match status" value="1"/>
</dbReference>
<evidence type="ECO:0000259" key="21">
    <source>
        <dbReference type="PROSITE" id="PS51385"/>
    </source>
</evidence>
<comment type="catalytic activity">
    <reaction evidence="15 17 19">
        <text>(6S)-NADHX + ADP = AMP + phosphate + NADH + H(+)</text>
        <dbReference type="Rhea" id="RHEA:32223"/>
        <dbReference type="ChEBI" id="CHEBI:15378"/>
        <dbReference type="ChEBI" id="CHEBI:43474"/>
        <dbReference type="ChEBI" id="CHEBI:57945"/>
        <dbReference type="ChEBI" id="CHEBI:64074"/>
        <dbReference type="ChEBI" id="CHEBI:456215"/>
        <dbReference type="ChEBI" id="CHEBI:456216"/>
        <dbReference type="EC" id="4.2.1.136"/>
    </reaction>
</comment>
<keyword evidence="8 17" id="KW-0521">NADP</keyword>
<keyword evidence="5 18" id="KW-0479">Metal-binding</keyword>
<feature type="domain" description="YjeF C-terminal" evidence="20">
    <location>
        <begin position="212"/>
        <end position="480"/>
    </location>
</feature>
<comment type="caution">
    <text evidence="18">Lacks conserved residue(s) required for the propagation of feature annotation.</text>
</comment>
<feature type="binding site" evidence="18">
    <location>
        <begin position="116"/>
        <end position="122"/>
    </location>
    <ligand>
        <name>(6S)-NADPHX</name>
        <dbReference type="ChEBI" id="CHEBI:64076"/>
    </ligand>
</feature>
<evidence type="ECO:0000256" key="19">
    <source>
        <dbReference type="PIRNR" id="PIRNR017184"/>
    </source>
</evidence>
<feature type="binding site" evidence="17">
    <location>
        <position position="355"/>
    </location>
    <ligand>
        <name>(6S)-NADPHX</name>
        <dbReference type="ChEBI" id="CHEBI:64076"/>
    </ligand>
</feature>
<evidence type="ECO:0000256" key="18">
    <source>
        <dbReference type="HAMAP-Rule" id="MF_01966"/>
    </source>
</evidence>
<dbReference type="InterPro" id="IPR029056">
    <property type="entry name" value="Ribokinase-like"/>
</dbReference>
<dbReference type="Gene3D" id="3.40.1190.20">
    <property type="match status" value="1"/>
</dbReference>
<evidence type="ECO:0000256" key="11">
    <source>
        <dbReference type="ARBA" id="ARBA00023235"/>
    </source>
</evidence>
<feature type="binding site" evidence="18">
    <location>
        <position position="112"/>
    </location>
    <ligand>
        <name>K(+)</name>
        <dbReference type="ChEBI" id="CHEBI:29103"/>
    </ligand>
</feature>
<evidence type="ECO:0000313" key="22">
    <source>
        <dbReference type="EMBL" id="GAA4863853.1"/>
    </source>
</evidence>
<keyword evidence="12 17" id="KW-0456">Lyase</keyword>
<feature type="binding site" evidence="17">
    <location>
        <position position="422"/>
    </location>
    <ligand>
        <name>(6S)-NADPHX</name>
        <dbReference type="ChEBI" id="CHEBI:64076"/>
    </ligand>
</feature>
<comment type="function">
    <text evidence="14 19">Bifunctional enzyme that catalyzes the epimerization of the S- and R-forms of NAD(P)HX and the dehydration of the S-form of NAD(P)HX at the expense of ADP, which is converted to AMP. This allows the repair of both epimers of NAD(P)HX, a damaged form of NAD(P)H that is a result of enzymatic or heat-dependent hydration.</text>
</comment>
<feature type="binding site" evidence="17">
    <location>
        <position position="308"/>
    </location>
    <ligand>
        <name>(6S)-NADPHX</name>
        <dbReference type="ChEBI" id="CHEBI:64076"/>
    </ligand>
</feature>
<dbReference type="PANTHER" id="PTHR12592">
    <property type="entry name" value="ATP-DEPENDENT (S)-NAD(P)H-HYDRATE DEHYDRATASE FAMILY MEMBER"/>
    <property type="match status" value="1"/>
</dbReference>
<evidence type="ECO:0000256" key="9">
    <source>
        <dbReference type="ARBA" id="ARBA00022958"/>
    </source>
</evidence>
<evidence type="ECO:0000256" key="10">
    <source>
        <dbReference type="ARBA" id="ARBA00023027"/>
    </source>
</evidence>
<dbReference type="HAMAP" id="MF_01965">
    <property type="entry name" value="NADHX_dehydratase"/>
    <property type="match status" value="1"/>
</dbReference>
<dbReference type="SUPFAM" id="SSF53613">
    <property type="entry name" value="Ribokinase-like"/>
    <property type="match status" value="1"/>
</dbReference>
<dbReference type="Gene3D" id="3.40.50.10260">
    <property type="entry name" value="YjeF N-terminal domain"/>
    <property type="match status" value="1"/>
</dbReference>
<evidence type="ECO:0000259" key="20">
    <source>
        <dbReference type="PROSITE" id="PS51383"/>
    </source>
</evidence>
<dbReference type="EC" id="4.2.1.136" evidence="19"/>
<keyword evidence="7 17" id="KW-0067">ATP-binding</keyword>
<comment type="catalytic activity">
    <reaction evidence="16 17 19">
        <text>(6S)-NADPHX + ADP = AMP + phosphate + NADPH + H(+)</text>
        <dbReference type="Rhea" id="RHEA:32235"/>
        <dbReference type="ChEBI" id="CHEBI:15378"/>
        <dbReference type="ChEBI" id="CHEBI:43474"/>
        <dbReference type="ChEBI" id="CHEBI:57783"/>
        <dbReference type="ChEBI" id="CHEBI:64076"/>
        <dbReference type="ChEBI" id="CHEBI:456215"/>
        <dbReference type="ChEBI" id="CHEBI:456216"/>
        <dbReference type="EC" id="4.2.1.136"/>
    </reaction>
</comment>
<dbReference type="Pfam" id="PF01256">
    <property type="entry name" value="Carb_kinase"/>
    <property type="match status" value="1"/>
</dbReference>
<comment type="function">
    <text evidence="17">Catalyzes the dehydration of the S-form of NAD(P)HX at the expense of ADP, which is converted to AMP. Together with NAD(P)HX epimerase, which catalyzes the epimerization of the S- and R-forms, the enzyme allows the repair of both epimers of NAD(P)HX, a damaged form of NAD(P)H that is a result of enzymatic or heat-dependent hydration.</text>
</comment>
<keyword evidence="23" id="KW-1185">Reference proteome</keyword>
<dbReference type="HAMAP" id="MF_01966">
    <property type="entry name" value="NADHX_epimerase"/>
    <property type="match status" value="1"/>
</dbReference>
<evidence type="ECO:0000256" key="17">
    <source>
        <dbReference type="HAMAP-Rule" id="MF_01965"/>
    </source>
</evidence>
<protein>
    <recommendedName>
        <fullName evidence="19">Bifunctional NAD(P)H-hydrate repair enzyme</fullName>
    </recommendedName>
    <alternativeName>
        <fullName evidence="19">Nicotinamide nucleotide repair protein</fullName>
    </alternativeName>
    <domain>
        <recommendedName>
            <fullName evidence="19">ADP-dependent (S)-NAD(P)H-hydrate dehydratase</fullName>
            <ecNumber evidence="19">4.2.1.136</ecNumber>
        </recommendedName>
        <alternativeName>
            <fullName evidence="19">ADP-dependent NAD(P)HX dehydratase</fullName>
        </alternativeName>
    </domain>
    <domain>
        <recommendedName>
            <fullName evidence="19">NAD(P)H-hydrate epimerase</fullName>
            <ecNumber evidence="19">5.1.99.6</ecNumber>
        </recommendedName>
    </domain>
</protein>
<feature type="binding site" evidence="18">
    <location>
        <position position="50"/>
    </location>
    <ligand>
        <name>K(+)</name>
        <dbReference type="ChEBI" id="CHEBI:29103"/>
    </ligand>
</feature>
<feature type="binding site" evidence="17">
    <location>
        <position position="247"/>
    </location>
    <ligand>
        <name>(6S)-NADPHX</name>
        <dbReference type="ChEBI" id="CHEBI:64076"/>
    </ligand>
</feature>
<evidence type="ECO:0000256" key="4">
    <source>
        <dbReference type="ARBA" id="ARBA00009524"/>
    </source>
</evidence>
<evidence type="ECO:0000256" key="12">
    <source>
        <dbReference type="ARBA" id="ARBA00023239"/>
    </source>
</evidence>
<keyword evidence="11 18" id="KW-0413">Isomerase</keyword>
<sequence length="480" mass="48289">MRDLEARETAALDGDAGVLMERAGLAAWRCVLAHWPDAQALVVACGPGNNGGDGYVLARHALQAGRDVRVLRLEAHLPSSGLARGACQAYADAGGRIEGFDRGLDGCDLLVDALFGIGLSRAPDDQVASCIESINAAGCPVLALDVPSGVDAARGSVPGTAVRASRTLQFLAEHAGLRTGDALDHVGELSLATLDLSAATQASCAPSAFLLGAAHLPRLAWPRRRNAHKGHSGHVLCVGGDTGKGGAILLCVEAALRAGCGLASVATRAGHVAAVLARRPEAMVQAVDSPPDLAQPLQAADVLAVGPGLGLDGWGRDLLAACLDGGKPLVLDADALNLLAESPRDLPPGTILTPHPGEAGRLLGISASDVQADRFGAVSALCERFGCVVVLKGAGTLVAEPGAAPFVIGAGNPGMAVGGMGDVLAGVVASLRAQGHAAIDAARFGALLHACAGDRASALGGERGLLPSDLMTPLRELSNP</sequence>
<dbReference type="InterPro" id="IPR004443">
    <property type="entry name" value="YjeF_N_dom"/>
</dbReference>
<dbReference type="InterPro" id="IPR036652">
    <property type="entry name" value="YjeF_N_dom_sf"/>
</dbReference>
<dbReference type="InterPro" id="IPR000631">
    <property type="entry name" value="CARKD"/>
</dbReference>
<evidence type="ECO:0000256" key="3">
    <source>
        <dbReference type="ARBA" id="ARBA00006001"/>
    </source>
</evidence>
<accession>A0ABP9DYJ4</accession>
<comment type="caution">
    <text evidence="22">The sequence shown here is derived from an EMBL/GenBank/DDBJ whole genome shotgun (WGS) entry which is preliminary data.</text>
</comment>
<feature type="binding site" evidence="18">
    <location>
        <position position="148"/>
    </location>
    <ligand>
        <name>K(+)</name>
        <dbReference type="ChEBI" id="CHEBI:29103"/>
    </ligand>
</feature>
<dbReference type="InterPro" id="IPR017953">
    <property type="entry name" value="Carbohydrate_kinase_pred_CS"/>
</dbReference>
<comment type="function">
    <text evidence="18">Catalyzes the epimerization of the S- and R-forms of NAD(P)HX, a damaged form of NAD(P)H that is a result of enzymatic or heat-dependent hydration. This is a prerequisite for the S-specific NAD(P)H-hydrate dehydratase to allow the repair of both epimers of NAD(P)HX.</text>
</comment>
<evidence type="ECO:0000256" key="13">
    <source>
        <dbReference type="ARBA" id="ARBA00023268"/>
    </source>
</evidence>
<dbReference type="PIRSF" id="PIRSF017184">
    <property type="entry name" value="Nnr"/>
    <property type="match status" value="1"/>
</dbReference>
<comment type="cofactor">
    <cofactor evidence="17">
        <name>Mg(2+)</name>
        <dbReference type="ChEBI" id="CHEBI:18420"/>
    </cofactor>
</comment>
<dbReference type="NCBIfam" id="TIGR00197">
    <property type="entry name" value="yjeF_nterm"/>
    <property type="match status" value="1"/>
</dbReference>
<comment type="similarity">
    <text evidence="4 19">In the C-terminal section; belongs to the NnrD/CARKD family.</text>
</comment>
<keyword evidence="6 17" id="KW-0547">Nucleotide-binding</keyword>
<evidence type="ECO:0000256" key="15">
    <source>
        <dbReference type="ARBA" id="ARBA00048238"/>
    </source>
</evidence>
<evidence type="ECO:0000256" key="7">
    <source>
        <dbReference type="ARBA" id="ARBA00022840"/>
    </source>
</evidence>
<evidence type="ECO:0000256" key="2">
    <source>
        <dbReference type="ARBA" id="ARBA00000909"/>
    </source>
</evidence>
<dbReference type="CDD" id="cd01171">
    <property type="entry name" value="YXKO-related"/>
    <property type="match status" value="1"/>
</dbReference>
<comment type="similarity">
    <text evidence="17">Belongs to the NnrD/CARKD family.</text>
</comment>
<dbReference type="PROSITE" id="PS51383">
    <property type="entry name" value="YJEF_C_3"/>
    <property type="match status" value="1"/>
</dbReference>
<evidence type="ECO:0000256" key="8">
    <source>
        <dbReference type="ARBA" id="ARBA00022857"/>
    </source>
</evidence>
<comment type="cofactor">
    <cofactor evidence="18 19">
        <name>K(+)</name>
        <dbReference type="ChEBI" id="CHEBI:29103"/>
    </cofactor>
    <text evidence="18 19">Binds 1 potassium ion per subunit.</text>
</comment>
<evidence type="ECO:0000256" key="16">
    <source>
        <dbReference type="ARBA" id="ARBA00049209"/>
    </source>
</evidence>
<comment type="catalytic activity">
    <reaction evidence="1 18 19">
        <text>(6R)-NADHX = (6S)-NADHX</text>
        <dbReference type="Rhea" id="RHEA:32215"/>
        <dbReference type="ChEBI" id="CHEBI:64074"/>
        <dbReference type="ChEBI" id="CHEBI:64075"/>
        <dbReference type="EC" id="5.1.99.6"/>
    </reaction>
</comment>
<comment type="similarity">
    <text evidence="18">Belongs to the NnrE/AIBP family.</text>
</comment>
<gene>
    <name evidence="17" type="primary">nnrD</name>
    <name evidence="18" type="synonym">nnrE</name>
    <name evidence="22" type="ORF">GCM10023332_15000</name>
</gene>
<dbReference type="Pfam" id="PF03853">
    <property type="entry name" value="YjeF_N"/>
    <property type="match status" value="1"/>
</dbReference>
<evidence type="ECO:0000256" key="6">
    <source>
        <dbReference type="ARBA" id="ARBA00022741"/>
    </source>
</evidence>
<evidence type="ECO:0000256" key="5">
    <source>
        <dbReference type="ARBA" id="ARBA00022723"/>
    </source>
</evidence>
<dbReference type="PROSITE" id="PS51385">
    <property type="entry name" value="YJEF_N"/>
    <property type="match status" value="1"/>
</dbReference>
<organism evidence="22 23">
    <name type="scientific">Luteimonas vadosa</name>
    <dbReference type="NCBI Taxonomy" id="1165507"/>
    <lineage>
        <taxon>Bacteria</taxon>
        <taxon>Pseudomonadati</taxon>
        <taxon>Pseudomonadota</taxon>
        <taxon>Gammaproteobacteria</taxon>
        <taxon>Lysobacterales</taxon>
        <taxon>Lysobacteraceae</taxon>
        <taxon>Luteimonas</taxon>
    </lineage>
</organism>
<comment type="similarity">
    <text evidence="3 19">In the N-terminal section; belongs to the NnrE/AIBP family.</text>
</comment>
<dbReference type="Proteomes" id="UP001501323">
    <property type="component" value="Unassembled WGS sequence"/>
</dbReference>
<keyword evidence="13" id="KW-0511">Multifunctional enzyme</keyword>
<dbReference type="InterPro" id="IPR030677">
    <property type="entry name" value="Nnr"/>
</dbReference>
<dbReference type="PROSITE" id="PS01050">
    <property type="entry name" value="YJEF_C_2"/>
    <property type="match status" value="1"/>
</dbReference>
<feature type="binding site" evidence="18">
    <location>
        <position position="145"/>
    </location>
    <ligand>
        <name>(6S)-NADPHX</name>
        <dbReference type="ChEBI" id="CHEBI:64076"/>
    </ligand>
</feature>
<comment type="subunit">
    <text evidence="17">Homotetramer.</text>
</comment>
<dbReference type="SUPFAM" id="SSF64153">
    <property type="entry name" value="YjeF N-terminal domain-like"/>
    <property type="match status" value="1"/>
</dbReference>